<keyword evidence="1" id="KW-0472">Membrane</keyword>
<reference evidence="2 3" key="1">
    <citation type="submission" date="2018-07" db="EMBL/GenBank/DDBJ databases">
        <title>Parabacteroides acidifaciens nov. sp., isolated from human feces.</title>
        <authorList>
            <person name="Wang Y.J."/>
        </authorList>
    </citation>
    <scope>NUCLEOTIDE SEQUENCE [LARGE SCALE GENOMIC DNA]</scope>
    <source>
        <strain evidence="2 3">426-9</strain>
    </source>
</reference>
<gene>
    <name evidence="2" type="ORF">DWU89_00720</name>
</gene>
<evidence type="ECO:0000313" key="2">
    <source>
        <dbReference type="EMBL" id="RDU51186.1"/>
    </source>
</evidence>
<feature type="transmembrane region" description="Helical" evidence="1">
    <location>
        <begin position="72"/>
        <end position="94"/>
    </location>
</feature>
<protein>
    <submittedName>
        <fullName evidence="2">Uncharacterized protein</fullName>
    </submittedName>
</protein>
<dbReference type="EMBL" id="QREV01000001">
    <property type="protein sequence ID" value="RDU51186.1"/>
    <property type="molecule type" value="Genomic_DNA"/>
</dbReference>
<evidence type="ECO:0000313" key="3">
    <source>
        <dbReference type="Proteomes" id="UP000256321"/>
    </source>
</evidence>
<proteinExistence type="predicted"/>
<comment type="caution">
    <text evidence="2">The sequence shown here is derived from an EMBL/GenBank/DDBJ whole genome shotgun (WGS) entry which is preliminary data.</text>
</comment>
<sequence>MFSRAKFRYYEVRKKTTLSGENEGLEPFLRRKMFEHRLFCKTMGIKMLFMDFLEEACPDIDRKGEKLRAMGLSLKLCLFLAVWTLCLLIIFLIFRYP</sequence>
<dbReference type="AlphaFoldDB" id="A0A3D8HJP9"/>
<accession>A0A3D8HJP9</accession>
<name>A0A3D8HJP9_9BACT</name>
<keyword evidence="1" id="KW-0812">Transmembrane</keyword>
<dbReference type="Proteomes" id="UP000256321">
    <property type="component" value="Unassembled WGS sequence"/>
</dbReference>
<organism evidence="2 3">
    <name type="scientific">Parabacteroides acidifaciens</name>
    <dbReference type="NCBI Taxonomy" id="2290935"/>
    <lineage>
        <taxon>Bacteria</taxon>
        <taxon>Pseudomonadati</taxon>
        <taxon>Bacteroidota</taxon>
        <taxon>Bacteroidia</taxon>
        <taxon>Bacteroidales</taxon>
        <taxon>Tannerellaceae</taxon>
        <taxon>Parabacteroides</taxon>
    </lineage>
</organism>
<keyword evidence="1" id="KW-1133">Transmembrane helix</keyword>
<evidence type="ECO:0000256" key="1">
    <source>
        <dbReference type="SAM" id="Phobius"/>
    </source>
</evidence>